<organism evidence="2 3">
    <name type="scientific">Marinihelvus fidelis</name>
    <dbReference type="NCBI Taxonomy" id="2613842"/>
    <lineage>
        <taxon>Bacteria</taxon>
        <taxon>Pseudomonadati</taxon>
        <taxon>Pseudomonadota</taxon>
        <taxon>Gammaproteobacteria</taxon>
        <taxon>Chromatiales</taxon>
        <taxon>Wenzhouxiangellaceae</taxon>
        <taxon>Marinihelvus</taxon>
    </lineage>
</organism>
<accession>A0A5N0TF18</accession>
<evidence type="ECO:0000313" key="2">
    <source>
        <dbReference type="EMBL" id="KAA9131849.1"/>
    </source>
</evidence>
<dbReference type="RefSeq" id="WP_150863639.1">
    <property type="nucleotide sequence ID" value="NZ_VYXP01000004.1"/>
</dbReference>
<evidence type="ECO:0000313" key="3">
    <source>
        <dbReference type="Proteomes" id="UP000325372"/>
    </source>
</evidence>
<dbReference type="InterPro" id="IPR014949">
    <property type="entry name" value="DUF1820"/>
</dbReference>
<proteinExistence type="predicted"/>
<dbReference type="Pfam" id="PF08850">
    <property type="entry name" value="DUF1820"/>
    <property type="match status" value="1"/>
</dbReference>
<keyword evidence="3" id="KW-1185">Reference proteome</keyword>
<reference evidence="2 3" key="1">
    <citation type="submission" date="2019-09" db="EMBL/GenBank/DDBJ databases">
        <title>Wenzhouxiangella sp. Genome sequencing and assembly.</title>
        <authorList>
            <person name="Zhang R."/>
        </authorList>
    </citation>
    <scope>NUCLEOTIDE SEQUENCE [LARGE SCALE GENOMIC DNA]</scope>
    <source>
        <strain evidence="2 3">W260</strain>
    </source>
</reference>
<gene>
    <name evidence="2" type="ORF">F3N42_06630</name>
</gene>
<evidence type="ECO:0000256" key="1">
    <source>
        <dbReference type="SAM" id="MobiDB-lite"/>
    </source>
</evidence>
<comment type="caution">
    <text evidence="2">The sequence shown here is derived from an EMBL/GenBank/DDBJ whole genome shotgun (WGS) entry which is preliminary data.</text>
</comment>
<name>A0A5N0TF18_9GAMM</name>
<dbReference type="Proteomes" id="UP000325372">
    <property type="component" value="Unassembled WGS sequence"/>
</dbReference>
<sequence length="109" mass="12029">MSSKTLYRVAFLSHGKVYEIYCTGVVSSGLWGFVEVSGLVFDDAGAVVVDPTEEKLRDEFADVEVLHLPMQSVLRIEQVRRKGQSVIRDRESGEKVTPFPLSGPGRQGS</sequence>
<protein>
    <submittedName>
        <fullName evidence="2">DUF1820 family protein</fullName>
    </submittedName>
</protein>
<dbReference type="AlphaFoldDB" id="A0A5N0TF18"/>
<feature type="region of interest" description="Disordered" evidence="1">
    <location>
        <begin position="85"/>
        <end position="109"/>
    </location>
</feature>
<dbReference type="EMBL" id="VYXP01000004">
    <property type="protein sequence ID" value="KAA9131849.1"/>
    <property type="molecule type" value="Genomic_DNA"/>
</dbReference>